<keyword evidence="8" id="KW-1185">Reference proteome</keyword>
<dbReference type="InterPro" id="IPR059242">
    <property type="entry name" value="mS23_dom"/>
</dbReference>
<keyword evidence="5" id="KW-0687">Ribonucleoprotein</keyword>
<dbReference type="AlphaFoldDB" id="A0A8J1MG32"/>
<dbReference type="InterPro" id="IPR019520">
    <property type="entry name" value="Ribosomal_mS23_met"/>
</dbReference>
<keyword evidence="4" id="KW-0496">Mitochondrion</keyword>
<dbReference type="RefSeq" id="XP_041440677.1">
    <property type="nucleotide sequence ID" value="XM_041584743.1"/>
</dbReference>
<evidence type="ECO:0000256" key="1">
    <source>
        <dbReference type="ARBA" id="ARBA00004173"/>
    </source>
</evidence>
<evidence type="ECO:0000256" key="5">
    <source>
        <dbReference type="ARBA" id="ARBA00023274"/>
    </source>
</evidence>
<dbReference type="CDD" id="cd23701">
    <property type="entry name" value="At1g26750"/>
    <property type="match status" value="1"/>
</dbReference>
<gene>
    <name evidence="9" type="primary">LOC108709120</name>
</gene>
<name>A0A8J1MG32_XENLA</name>
<dbReference type="Proteomes" id="UP000186698">
    <property type="component" value="Chromosome 2S"/>
</dbReference>
<dbReference type="InterPro" id="IPR023611">
    <property type="entry name" value="mS23_dom_met"/>
</dbReference>
<evidence type="ECO:0000313" key="8">
    <source>
        <dbReference type="Proteomes" id="UP000186698"/>
    </source>
</evidence>
<sequence length="206" mass="23665">MCLESGVELTDELFPDPDLKRPLLRDGPLTVPPPYVDFIVRDLLRAGIIKQNEKPVWYDVYAAFPPKWEPLYEKPLKSKRITSDNVPSILYKEDINRAKFYEVYGNGPRAFELSRTNYKSTCQLFVEKNAELQKMGEIDEIKLFEETGKALLAEGIILRRKGTPVQSQVFGTQDSLLEMNLKKILGEMQQQQEEEKAQATKINPTL</sequence>
<organism evidence="8 9">
    <name type="scientific">Xenopus laevis</name>
    <name type="common">African clawed frog</name>
    <dbReference type="NCBI Taxonomy" id="8355"/>
    <lineage>
        <taxon>Eukaryota</taxon>
        <taxon>Metazoa</taxon>
        <taxon>Chordata</taxon>
        <taxon>Craniata</taxon>
        <taxon>Vertebrata</taxon>
        <taxon>Euteleostomi</taxon>
        <taxon>Amphibia</taxon>
        <taxon>Batrachia</taxon>
        <taxon>Anura</taxon>
        <taxon>Pipoidea</taxon>
        <taxon>Pipidae</taxon>
        <taxon>Xenopodinae</taxon>
        <taxon>Xenopus</taxon>
        <taxon>Xenopus</taxon>
    </lineage>
</organism>
<dbReference type="KEGG" id="xla:108709120"/>
<reference evidence="8" key="1">
    <citation type="submission" date="2024-06" db="UniProtKB">
        <authorList>
            <consortium name="RefSeq"/>
        </authorList>
    </citation>
    <scope>NUCLEOTIDE SEQUENCE [LARGE SCALE GENOMIC DNA]</scope>
    <source>
        <strain evidence="8">J_2021</strain>
    </source>
</reference>
<evidence type="ECO:0000256" key="6">
    <source>
        <dbReference type="ARBA" id="ARBA00035137"/>
    </source>
</evidence>
<evidence type="ECO:0000259" key="7">
    <source>
        <dbReference type="Pfam" id="PF10484"/>
    </source>
</evidence>
<dbReference type="PANTHER" id="PTHR15925">
    <property type="entry name" value="MITOCHONDRIAL RIBOSOMAL PROTEIN S23"/>
    <property type="match status" value="1"/>
</dbReference>
<keyword evidence="3" id="KW-0689">Ribosomal protein</keyword>
<feature type="domain" description="Small ribosomal subunit protein mS23 conserved" evidence="7">
    <location>
        <begin position="40"/>
        <end position="155"/>
    </location>
</feature>
<dbReference type="CTD" id="108709120"/>
<dbReference type="PANTHER" id="PTHR15925:SF2">
    <property type="entry name" value="SMALL RIBOSOMAL SUBUNIT PROTEIN MS23"/>
    <property type="match status" value="1"/>
</dbReference>
<evidence type="ECO:0000256" key="3">
    <source>
        <dbReference type="ARBA" id="ARBA00022980"/>
    </source>
</evidence>
<accession>A0A8J1MG32</accession>
<dbReference type="GO" id="GO:0006412">
    <property type="term" value="P:translation"/>
    <property type="evidence" value="ECO:0007669"/>
    <property type="project" value="InterPro"/>
</dbReference>
<evidence type="ECO:0000256" key="2">
    <source>
        <dbReference type="ARBA" id="ARBA00009864"/>
    </source>
</evidence>
<dbReference type="OrthoDB" id="10012356at2759"/>
<dbReference type="Pfam" id="PF10484">
    <property type="entry name" value="MRP-S23"/>
    <property type="match status" value="1"/>
</dbReference>
<evidence type="ECO:0000313" key="9">
    <source>
        <dbReference type="RefSeq" id="XP_041440677.1"/>
    </source>
</evidence>
<dbReference type="GO" id="GO:0005739">
    <property type="term" value="C:mitochondrion"/>
    <property type="evidence" value="ECO:0000318"/>
    <property type="project" value="GO_Central"/>
</dbReference>
<comment type="similarity">
    <text evidence="2">Belongs to the mitochondrion-specific ribosomal protein mS23 family.</text>
</comment>
<proteinExistence type="inferred from homology"/>
<dbReference type="GO" id="GO:0003735">
    <property type="term" value="F:structural constituent of ribosome"/>
    <property type="evidence" value="ECO:0007669"/>
    <property type="project" value="InterPro"/>
</dbReference>
<evidence type="ECO:0000256" key="4">
    <source>
        <dbReference type="ARBA" id="ARBA00023128"/>
    </source>
</evidence>
<reference evidence="9" key="2">
    <citation type="submission" date="2025-08" db="UniProtKB">
        <authorList>
            <consortium name="RefSeq"/>
        </authorList>
    </citation>
    <scope>IDENTIFICATION</scope>
    <source>
        <strain evidence="9">J_2021</strain>
        <tissue evidence="9">Erythrocytes</tissue>
    </source>
</reference>
<comment type="subcellular location">
    <subcellularLocation>
        <location evidence="1">Mitochondrion</location>
    </subcellularLocation>
</comment>
<dbReference type="GO" id="GO:0005840">
    <property type="term" value="C:ribosome"/>
    <property type="evidence" value="ECO:0007669"/>
    <property type="project" value="InterPro"/>
</dbReference>
<dbReference type="GeneID" id="108709120"/>
<protein>
    <recommendedName>
        <fullName evidence="6">Small ribosomal subunit protein mS23</fullName>
    </recommendedName>
</protein>